<comment type="caution">
    <text evidence="1">The sequence shown here is derived from an EMBL/GenBank/DDBJ whole genome shotgun (WGS) entry which is preliminary data.</text>
</comment>
<organism evidence="1 2">
    <name type="scientific">Araneus ventricosus</name>
    <name type="common">Orbweaver spider</name>
    <name type="synonym">Epeira ventricosa</name>
    <dbReference type="NCBI Taxonomy" id="182803"/>
    <lineage>
        <taxon>Eukaryota</taxon>
        <taxon>Metazoa</taxon>
        <taxon>Ecdysozoa</taxon>
        <taxon>Arthropoda</taxon>
        <taxon>Chelicerata</taxon>
        <taxon>Arachnida</taxon>
        <taxon>Araneae</taxon>
        <taxon>Araneomorphae</taxon>
        <taxon>Entelegynae</taxon>
        <taxon>Araneoidea</taxon>
        <taxon>Araneidae</taxon>
        <taxon>Araneus</taxon>
    </lineage>
</organism>
<reference evidence="1 2" key="1">
    <citation type="journal article" date="2019" name="Sci. Rep.">
        <title>Orb-weaving spider Araneus ventricosus genome elucidates the spidroin gene catalogue.</title>
        <authorList>
            <person name="Kono N."/>
            <person name="Nakamura H."/>
            <person name="Ohtoshi R."/>
            <person name="Moran D.A.P."/>
            <person name="Shinohara A."/>
            <person name="Yoshida Y."/>
            <person name="Fujiwara M."/>
            <person name="Mori M."/>
            <person name="Tomita M."/>
            <person name="Arakawa K."/>
        </authorList>
    </citation>
    <scope>NUCLEOTIDE SEQUENCE [LARGE SCALE GENOMIC DNA]</scope>
</reference>
<evidence type="ECO:0000313" key="1">
    <source>
        <dbReference type="EMBL" id="GBM51735.1"/>
    </source>
</evidence>
<protein>
    <submittedName>
        <fullName evidence="1">Uncharacterized protein</fullName>
    </submittedName>
</protein>
<keyword evidence="2" id="KW-1185">Reference proteome</keyword>
<accession>A0A4Y2GG77</accession>
<dbReference type="PANTHER" id="PTHR47331">
    <property type="entry name" value="PHD-TYPE DOMAIN-CONTAINING PROTEIN"/>
    <property type="match status" value="1"/>
</dbReference>
<name>A0A4Y2GG77_ARAVE</name>
<dbReference type="AlphaFoldDB" id="A0A4Y2GG77"/>
<evidence type="ECO:0000313" key="2">
    <source>
        <dbReference type="Proteomes" id="UP000499080"/>
    </source>
</evidence>
<dbReference type="OrthoDB" id="5967017at2759"/>
<proteinExistence type="predicted"/>
<dbReference type="Proteomes" id="UP000499080">
    <property type="component" value="Unassembled WGS sequence"/>
</dbReference>
<gene>
    <name evidence="1" type="ORF">AVEN_175305_1</name>
</gene>
<dbReference type="EMBL" id="BGPR01001348">
    <property type="protein sequence ID" value="GBM51735.1"/>
    <property type="molecule type" value="Genomic_DNA"/>
</dbReference>
<sequence length="116" mass="13577">MICILKQLLRKVVKLACVTYEEMVTLLCKCKSVVNGRPLAYPCDDPNELRAIKPSDFIQGIKGNETVDLDIADAKHLRKRIRYLQNLRCQLRQRFQKEYLAELIRNPKLPTKRHNL</sequence>